<gene>
    <name evidence="1" type="ordered locus">CTO_1015</name>
</gene>
<dbReference type="AlphaFoldDB" id="G4NPN9"/>
<dbReference type="KEGG" id="cra:CTO_1015"/>
<reference evidence="1 2" key="1">
    <citation type="journal article" date="2011" name="J. Exp. Med.">
        <title>A live-attenuated chlamydial vaccine protects against trachoma in nonhuman primates.</title>
        <authorList>
            <person name="Kari L."/>
            <person name="Whitmire W.M."/>
            <person name="Olivares-Zavaleta N."/>
            <person name="Goheen M.M."/>
            <person name="Taylor L.D."/>
            <person name="Carlson J.H."/>
            <person name="Sturdevant G.L."/>
            <person name="Lu C."/>
            <person name="Bakios L.E."/>
            <person name="Randall L.B."/>
            <person name="Parnell M.J."/>
            <person name="Zhong G."/>
            <person name="Caldwell H.D."/>
        </authorList>
    </citation>
    <scope>NUCLEOTIDE SEQUENCE [LARGE SCALE GENOMIC DNA]</scope>
    <source>
        <strain evidence="1 2">A2497</strain>
    </source>
</reference>
<organism evidence="1 2">
    <name type="scientific">Chlamydia trachomatis serovar A (strain A2497)</name>
    <dbReference type="NCBI Taxonomy" id="580047"/>
    <lineage>
        <taxon>Bacteria</taxon>
        <taxon>Pseudomonadati</taxon>
        <taxon>Chlamydiota</taxon>
        <taxon>Chlamydiia</taxon>
        <taxon>Chlamydiales</taxon>
        <taxon>Chlamydiaceae</taxon>
        <taxon>Chlamydia/Chlamydophila group</taxon>
        <taxon>Chlamydia</taxon>
    </lineage>
</organism>
<proteinExistence type="predicted"/>
<dbReference type="EMBL" id="CP002401">
    <property type="protein sequence ID" value="AEP35712.1"/>
    <property type="molecule type" value="Genomic_DNA"/>
</dbReference>
<sequence>MKVFIELEFEVQLLGRVVIESPLNDRHADGPKNSLRPISAQILFPSEKKEKNSIFSSTY</sequence>
<dbReference type="Proteomes" id="UP000009287">
    <property type="component" value="Chromosome"/>
</dbReference>
<dbReference type="PATRIC" id="fig|580047.4.peg.900"/>
<evidence type="ECO:0000313" key="2">
    <source>
        <dbReference type="Proteomes" id="UP000009287"/>
    </source>
</evidence>
<accession>G4NPN9</accession>
<name>G4NPN9_CHLT4</name>
<protein>
    <submittedName>
        <fullName evidence="1">Uncharacterized protein</fullName>
    </submittedName>
</protein>
<evidence type="ECO:0000313" key="1">
    <source>
        <dbReference type="EMBL" id="AEP35712.1"/>
    </source>
</evidence>